<evidence type="ECO:0000313" key="3">
    <source>
        <dbReference type="Proteomes" id="UP000622533"/>
    </source>
</evidence>
<evidence type="ECO:0000256" key="1">
    <source>
        <dbReference type="SAM" id="Phobius"/>
    </source>
</evidence>
<name>A0A8J6ZJB2_DESMC</name>
<feature type="transmembrane region" description="Helical" evidence="1">
    <location>
        <begin position="6"/>
        <end position="28"/>
    </location>
</feature>
<reference evidence="2" key="1">
    <citation type="submission" date="2020-10" db="EMBL/GenBank/DDBJ databases">
        <authorList>
            <person name="Castelo-Branco R."/>
            <person name="Eusebio N."/>
            <person name="Adriana R."/>
            <person name="Vieira A."/>
            <person name="Brugerolle De Fraissinette N."/>
            <person name="Rezende De Castro R."/>
            <person name="Schneider M.P."/>
            <person name="Vasconcelos V."/>
            <person name="Leao P.N."/>
        </authorList>
    </citation>
    <scope>NUCLEOTIDE SEQUENCE</scope>
    <source>
        <strain evidence="2">LEGE 12446</strain>
    </source>
</reference>
<keyword evidence="1" id="KW-0812">Transmembrane</keyword>
<keyword evidence="1" id="KW-0472">Membrane</keyword>
<accession>A0A8J6ZJB2</accession>
<dbReference type="EMBL" id="JADEXS010000073">
    <property type="protein sequence ID" value="MBE9022340.1"/>
    <property type="molecule type" value="Genomic_DNA"/>
</dbReference>
<sequence>MGKEIINVDVAVLIIAALIWVLTGYLAYWNDLESFQKWVPAPMRK</sequence>
<dbReference type="Proteomes" id="UP000622533">
    <property type="component" value="Unassembled WGS sequence"/>
</dbReference>
<dbReference type="RefSeq" id="WP_193914976.1">
    <property type="nucleotide sequence ID" value="NZ_JADEXS020000001.1"/>
</dbReference>
<gene>
    <name evidence="2" type="ORF">IQ276_07825</name>
</gene>
<organism evidence="2 3">
    <name type="scientific">Desmonostoc muscorum LEGE 12446</name>
    <dbReference type="NCBI Taxonomy" id="1828758"/>
    <lineage>
        <taxon>Bacteria</taxon>
        <taxon>Bacillati</taxon>
        <taxon>Cyanobacteriota</taxon>
        <taxon>Cyanophyceae</taxon>
        <taxon>Nostocales</taxon>
        <taxon>Nostocaceae</taxon>
        <taxon>Desmonostoc</taxon>
    </lineage>
</organism>
<keyword evidence="3" id="KW-1185">Reference proteome</keyword>
<proteinExistence type="predicted"/>
<keyword evidence="1" id="KW-1133">Transmembrane helix</keyword>
<evidence type="ECO:0000313" key="2">
    <source>
        <dbReference type="EMBL" id="MBE9022340.1"/>
    </source>
</evidence>
<protein>
    <submittedName>
        <fullName evidence="2">Uncharacterized protein</fullName>
    </submittedName>
</protein>
<comment type="caution">
    <text evidence="2">The sequence shown here is derived from an EMBL/GenBank/DDBJ whole genome shotgun (WGS) entry which is preliminary data.</text>
</comment>
<dbReference type="AlphaFoldDB" id="A0A8J6ZJB2"/>